<keyword evidence="1" id="KW-1133">Transmembrane helix</keyword>
<sequence>MEQLLQFIPAFSFKFFHKTRFMILLITTLCLTFVLSNVVVFNFLILCIRVDSEMDLGNHTLVFGFNSPPITPLKQGWLLSAPGLGSLIGEVILSRSDDTVSFRALFTVYGLITATSTALIPIVSIFSFSVFFGLRILQGLPIALIRRAIDVASSNWILKSQKNQSLTVMYCSLFLAHIYSMPLAAGFLCLRTGWQAVCYILAGSSYLAFLSFYALFRDSLKNYRCVSSQELALILKNNRHSPKQPVPYKCLVRSASSWGILTAYFGFILVVNMIIQFGPTYLHQVLKYDLQKTGIAMAMPPLLALIPSFYMDSLSSFIPYLNAKTKIIIFGLISQGSIAASLLSMAFLSTTVTRYFLFVMIAFWGTFFIGGPIKSARFIAGEHRHVFTSYGFIIHDFTSLVFPVVMATYVPENMPENWSATLVVVAIIVIFCGGVFSFVAEATRQAWAKYGASVYPMEDMT</sequence>
<feature type="transmembrane region" description="Helical" evidence="1">
    <location>
        <begin position="258"/>
        <end position="275"/>
    </location>
</feature>
<reference evidence="2 3" key="2">
    <citation type="journal article" date="2019" name="G3 (Bethesda)">
        <title>Hybrid Assembly of the Genome of the Entomopathogenic Nematode Steinernema carpocapsae Identifies the X-Chromosome.</title>
        <authorList>
            <person name="Serra L."/>
            <person name="Macchietto M."/>
            <person name="Macias-Munoz A."/>
            <person name="McGill C.J."/>
            <person name="Rodriguez I.M."/>
            <person name="Rodriguez B."/>
            <person name="Murad R."/>
            <person name="Mortazavi A."/>
        </authorList>
    </citation>
    <scope>NUCLEOTIDE SEQUENCE [LARGE SCALE GENOMIC DNA]</scope>
    <source>
        <strain evidence="2 3">ALL</strain>
    </source>
</reference>
<evidence type="ECO:0000256" key="1">
    <source>
        <dbReference type="SAM" id="Phobius"/>
    </source>
</evidence>
<feature type="transmembrane region" description="Helical" evidence="1">
    <location>
        <begin position="100"/>
        <end position="120"/>
    </location>
</feature>
<feature type="transmembrane region" description="Helical" evidence="1">
    <location>
        <begin position="327"/>
        <end position="349"/>
    </location>
</feature>
<evidence type="ECO:0000313" key="3">
    <source>
        <dbReference type="Proteomes" id="UP000298663"/>
    </source>
</evidence>
<keyword evidence="1" id="KW-0812">Transmembrane</keyword>
<feature type="transmembrane region" description="Helical" evidence="1">
    <location>
        <begin position="418"/>
        <end position="440"/>
    </location>
</feature>
<dbReference type="OrthoDB" id="2985014at2759"/>
<dbReference type="PANTHER" id="PTHR45757">
    <property type="entry name" value="PROTEIN CBG23364-RELATED"/>
    <property type="match status" value="1"/>
</dbReference>
<feature type="transmembrane region" description="Helical" evidence="1">
    <location>
        <begin position="166"/>
        <end position="188"/>
    </location>
</feature>
<dbReference type="InterPro" id="IPR011701">
    <property type="entry name" value="MFS"/>
</dbReference>
<proteinExistence type="predicted"/>
<feature type="transmembrane region" description="Helical" evidence="1">
    <location>
        <begin position="194"/>
        <end position="216"/>
    </location>
</feature>
<keyword evidence="1" id="KW-0472">Membrane</keyword>
<feature type="transmembrane region" description="Helical" evidence="1">
    <location>
        <begin position="295"/>
        <end position="315"/>
    </location>
</feature>
<dbReference type="PANTHER" id="PTHR45757:SF11">
    <property type="entry name" value="MAJOR FACILITATOR SUPERFAMILY (MFS) PROFILE DOMAIN-CONTAINING PROTEIN"/>
    <property type="match status" value="1"/>
</dbReference>
<evidence type="ECO:0008006" key="4">
    <source>
        <dbReference type="Google" id="ProtNLM"/>
    </source>
</evidence>
<dbReference type="Proteomes" id="UP000298663">
    <property type="component" value="Unassembled WGS sequence"/>
</dbReference>
<feature type="transmembrane region" description="Helical" evidence="1">
    <location>
        <begin position="21"/>
        <end position="46"/>
    </location>
</feature>
<dbReference type="EMBL" id="AZBU02000005">
    <property type="protein sequence ID" value="TKR76625.1"/>
    <property type="molecule type" value="Genomic_DNA"/>
</dbReference>
<keyword evidence="3" id="KW-1185">Reference proteome</keyword>
<feature type="transmembrane region" description="Helical" evidence="1">
    <location>
        <begin position="355"/>
        <end position="373"/>
    </location>
</feature>
<comment type="caution">
    <text evidence="2">The sequence shown here is derived from an EMBL/GenBank/DDBJ whole genome shotgun (WGS) entry which is preliminary data.</text>
</comment>
<reference evidence="2 3" key="1">
    <citation type="journal article" date="2015" name="Genome Biol.">
        <title>Comparative genomics of Steinernema reveals deeply conserved gene regulatory networks.</title>
        <authorList>
            <person name="Dillman A.R."/>
            <person name="Macchietto M."/>
            <person name="Porter C.F."/>
            <person name="Rogers A."/>
            <person name="Williams B."/>
            <person name="Antoshechkin I."/>
            <person name="Lee M.M."/>
            <person name="Goodwin Z."/>
            <person name="Lu X."/>
            <person name="Lewis E.E."/>
            <person name="Goodrich-Blair H."/>
            <person name="Stock S.P."/>
            <person name="Adams B.J."/>
            <person name="Sternberg P.W."/>
            <person name="Mortazavi A."/>
        </authorList>
    </citation>
    <scope>NUCLEOTIDE SEQUENCE [LARGE SCALE GENOMIC DNA]</scope>
    <source>
        <strain evidence="2 3">ALL</strain>
    </source>
</reference>
<accession>A0A4V6A1T2</accession>
<dbReference type="GO" id="GO:0016020">
    <property type="term" value="C:membrane"/>
    <property type="evidence" value="ECO:0007669"/>
    <property type="project" value="TreeGrafter"/>
</dbReference>
<dbReference type="InterPro" id="IPR036259">
    <property type="entry name" value="MFS_trans_sf"/>
</dbReference>
<dbReference type="Pfam" id="PF07690">
    <property type="entry name" value="MFS_1"/>
    <property type="match status" value="1"/>
</dbReference>
<organism evidence="2 3">
    <name type="scientific">Steinernema carpocapsae</name>
    <name type="common">Entomopathogenic nematode</name>
    <dbReference type="NCBI Taxonomy" id="34508"/>
    <lineage>
        <taxon>Eukaryota</taxon>
        <taxon>Metazoa</taxon>
        <taxon>Ecdysozoa</taxon>
        <taxon>Nematoda</taxon>
        <taxon>Chromadorea</taxon>
        <taxon>Rhabditida</taxon>
        <taxon>Tylenchina</taxon>
        <taxon>Panagrolaimomorpha</taxon>
        <taxon>Strongyloidoidea</taxon>
        <taxon>Steinernematidae</taxon>
        <taxon>Steinernema</taxon>
    </lineage>
</organism>
<dbReference type="SUPFAM" id="SSF103473">
    <property type="entry name" value="MFS general substrate transporter"/>
    <property type="match status" value="1"/>
</dbReference>
<feature type="transmembrane region" description="Helical" evidence="1">
    <location>
        <begin position="385"/>
        <end position="406"/>
    </location>
</feature>
<name>A0A4V6A1T2_STECR</name>
<dbReference type="Gene3D" id="1.20.1250.20">
    <property type="entry name" value="MFS general substrate transporter like domains"/>
    <property type="match status" value="2"/>
</dbReference>
<dbReference type="GO" id="GO:0022857">
    <property type="term" value="F:transmembrane transporter activity"/>
    <property type="evidence" value="ECO:0007669"/>
    <property type="project" value="InterPro"/>
</dbReference>
<evidence type="ECO:0000313" key="2">
    <source>
        <dbReference type="EMBL" id="TKR76625.1"/>
    </source>
</evidence>
<dbReference type="AlphaFoldDB" id="A0A4V6A1T2"/>
<dbReference type="STRING" id="34508.A0A4V6A1T2"/>
<protein>
    <recommendedName>
        <fullName evidence="4">Major facilitator superfamily (MFS) profile domain-containing protein</fullName>
    </recommendedName>
</protein>
<gene>
    <name evidence="2" type="ORF">L596_017739</name>
</gene>